<dbReference type="AlphaFoldDB" id="A0A0L0EKL8"/>
<dbReference type="OrthoDB" id="295656at2759"/>
<reference evidence="1 2" key="1">
    <citation type="submission" date="2011-02" db="EMBL/GenBank/DDBJ databases">
        <title>The Genome Sequence of Sphaeroforma arctica JP610.</title>
        <authorList>
            <consortium name="The Broad Institute Genome Sequencing Platform"/>
            <person name="Russ C."/>
            <person name="Cuomo C."/>
            <person name="Young S.K."/>
            <person name="Zeng Q."/>
            <person name="Gargeya S."/>
            <person name="Alvarado L."/>
            <person name="Berlin A."/>
            <person name="Chapman S.B."/>
            <person name="Chen Z."/>
            <person name="Freedman E."/>
            <person name="Gellesch M."/>
            <person name="Goldberg J."/>
            <person name="Griggs A."/>
            <person name="Gujja S."/>
            <person name="Heilman E."/>
            <person name="Heiman D."/>
            <person name="Howarth C."/>
            <person name="Mehta T."/>
            <person name="Neiman D."/>
            <person name="Pearson M."/>
            <person name="Roberts A."/>
            <person name="Saif S."/>
            <person name="Shea T."/>
            <person name="Shenoy N."/>
            <person name="Sisk P."/>
            <person name="Stolte C."/>
            <person name="Sykes S."/>
            <person name="White J."/>
            <person name="Yandava C."/>
            <person name="Burger G."/>
            <person name="Gray M.W."/>
            <person name="Holland P.W.H."/>
            <person name="King N."/>
            <person name="Lang F.B.F."/>
            <person name="Roger A.J."/>
            <person name="Ruiz-Trillo I."/>
            <person name="Haas B."/>
            <person name="Nusbaum C."/>
            <person name="Birren B."/>
        </authorList>
    </citation>
    <scope>NUCLEOTIDE SEQUENCE [LARGE SCALE GENOMIC DNA]</scope>
    <source>
        <strain evidence="1 2">JP610</strain>
    </source>
</reference>
<evidence type="ECO:0008006" key="3">
    <source>
        <dbReference type="Google" id="ProtNLM"/>
    </source>
</evidence>
<dbReference type="GeneID" id="25918791"/>
<dbReference type="Proteomes" id="UP000054560">
    <property type="component" value="Unassembled WGS sequence"/>
</dbReference>
<name>A0A0L0EKL8_9EUKA</name>
<protein>
    <recommendedName>
        <fullName evidence="3">BRO1 domain-containing protein</fullName>
    </recommendedName>
</protein>
<evidence type="ECO:0000313" key="1">
    <source>
        <dbReference type="EMBL" id="KNC65007.1"/>
    </source>
</evidence>
<keyword evidence="2" id="KW-1185">Reference proteome</keyword>
<evidence type="ECO:0000313" key="2">
    <source>
        <dbReference type="Proteomes" id="UP000054560"/>
    </source>
</evidence>
<dbReference type="RefSeq" id="XP_014143108.1">
    <property type="nucleotide sequence ID" value="XM_014287633.1"/>
</dbReference>
<dbReference type="EMBL" id="KQ256886">
    <property type="protein sequence ID" value="KNC65007.1"/>
    <property type="molecule type" value="Genomic_DNA"/>
</dbReference>
<accession>A0A0L0EKL8</accession>
<gene>
    <name evidence="1" type="ORF">SARC_18287</name>
</gene>
<feature type="non-terminal residue" evidence="1">
    <location>
        <position position="1"/>
    </location>
</feature>
<proteinExistence type="predicted"/>
<sequence>ELTAEVMDRRSKFIEAAQRYYTLSLKAGEGHSDWTSRCLQRAINCVVLSAASKSRYVKMPP</sequence>
<organism evidence="1 2">
    <name type="scientific">Sphaeroforma arctica JP610</name>
    <dbReference type="NCBI Taxonomy" id="667725"/>
    <lineage>
        <taxon>Eukaryota</taxon>
        <taxon>Ichthyosporea</taxon>
        <taxon>Ichthyophonida</taxon>
        <taxon>Sphaeroforma</taxon>
    </lineage>
</organism>